<evidence type="ECO:0000313" key="1">
    <source>
        <dbReference type="EMBL" id="SVE34500.1"/>
    </source>
</evidence>
<accession>A0A383CR57</accession>
<sequence>MTLIRNEAILPIFMAAARNKGAEWLLDELIDGQLHASGGVCENVEALQEMKERNATTEEVVEWMSTNLAR</sequence>
<name>A0A383CR57_9ZZZZ</name>
<dbReference type="EMBL" id="UINC01210852">
    <property type="protein sequence ID" value="SVE34500.1"/>
    <property type="molecule type" value="Genomic_DNA"/>
</dbReference>
<organism evidence="1">
    <name type="scientific">marine metagenome</name>
    <dbReference type="NCBI Taxonomy" id="408172"/>
    <lineage>
        <taxon>unclassified sequences</taxon>
        <taxon>metagenomes</taxon>
        <taxon>ecological metagenomes</taxon>
    </lineage>
</organism>
<dbReference type="AlphaFoldDB" id="A0A383CR57"/>
<protein>
    <submittedName>
        <fullName evidence="1">Uncharacterized protein</fullName>
    </submittedName>
</protein>
<gene>
    <name evidence="1" type="ORF">METZ01_LOCUS487354</name>
</gene>
<reference evidence="1" key="1">
    <citation type="submission" date="2018-05" db="EMBL/GenBank/DDBJ databases">
        <authorList>
            <person name="Lanie J.A."/>
            <person name="Ng W.-L."/>
            <person name="Kazmierczak K.M."/>
            <person name="Andrzejewski T.M."/>
            <person name="Davidsen T.M."/>
            <person name="Wayne K.J."/>
            <person name="Tettelin H."/>
            <person name="Glass J.I."/>
            <person name="Rusch D."/>
            <person name="Podicherti R."/>
            <person name="Tsui H.-C.T."/>
            <person name="Winkler M.E."/>
        </authorList>
    </citation>
    <scope>NUCLEOTIDE SEQUENCE</scope>
</reference>
<proteinExistence type="predicted"/>